<dbReference type="AlphaFoldDB" id="U1PTU5"/>
<dbReference type="HOGENOM" id="CLU_2433801_0_0_2"/>
<accession>U1PTU5</accession>
<gene>
    <name evidence="1" type="ORF">J07HQW2_02271</name>
</gene>
<evidence type="ECO:0000313" key="1">
    <source>
        <dbReference type="EMBL" id="ERG95811.1"/>
    </source>
</evidence>
<dbReference type="EMBL" id="KE356561">
    <property type="protein sequence ID" value="ERG95811.1"/>
    <property type="molecule type" value="Genomic_DNA"/>
</dbReference>
<dbReference type="Proteomes" id="UP000030710">
    <property type="component" value="Unassembled WGS sequence"/>
</dbReference>
<proteinExistence type="predicted"/>
<dbReference type="STRING" id="1238425.J07HQW2_02271"/>
<reference evidence="1 2" key="1">
    <citation type="journal article" date="2013" name="PLoS ONE">
        <title>Assembly-driven community genomics of a hypersaline microbial ecosystem.</title>
        <authorList>
            <person name="Podell S."/>
            <person name="Ugalde J.A."/>
            <person name="Narasingarao P."/>
            <person name="Banfield J.F."/>
            <person name="Heidelberg K.B."/>
            <person name="Allen E.E."/>
        </authorList>
    </citation>
    <scope>NUCLEOTIDE SEQUENCE [LARGE SCALE GENOMIC DNA]</scope>
    <source>
        <strain evidence="2">J07HQW2</strain>
    </source>
</reference>
<evidence type="ECO:0000313" key="2">
    <source>
        <dbReference type="Proteomes" id="UP000030710"/>
    </source>
</evidence>
<protein>
    <submittedName>
        <fullName evidence="1">Uncharacterized protein</fullName>
    </submittedName>
</protein>
<organism evidence="1 2">
    <name type="scientific">Haloquadratum walsbyi J07HQW2</name>
    <dbReference type="NCBI Taxonomy" id="1238425"/>
    <lineage>
        <taxon>Archaea</taxon>
        <taxon>Methanobacteriati</taxon>
        <taxon>Methanobacteriota</taxon>
        <taxon>Stenosarchaea group</taxon>
        <taxon>Halobacteria</taxon>
        <taxon>Halobacteriales</taxon>
        <taxon>Haloferacaceae</taxon>
        <taxon>Haloquadratum</taxon>
    </lineage>
</organism>
<name>U1PTU5_9EURY</name>
<sequence length="90" mass="9895">MSVTSGSVATRTPRYYGLNPVTIRFPSPSSLEFCPSEIPSMLLTQFFDESSDRLVGEVAVKTTLPEVDVYVFVIKWTPHGTTRLSLGVPS</sequence>